<gene>
    <name evidence="9" type="ordered locus">Ava_3989</name>
</gene>
<keyword evidence="4 7" id="KW-0812">Transmembrane</keyword>
<dbReference type="GO" id="GO:0005886">
    <property type="term" value="C:plasma membrane"/>
    <property type="evidence" value="ECO:0007669"/>
    <property type="project" value="UniProtKB-SubCell"/>
</dbReference>
<dbReference type="PROSITE" id="PS50850">
    <property type="entry name" value="MFS"/>
    <property type="match status" value="1"/>
</dbReference>
<feature type="transmembrane region" description="Helical" evidence="7">
    <location>
        <begin position="313"/>
        <end position="335"/>
    </location>
</feature>
<feature type="transmembrane region" description="Helical" evidence="7">
    <location>
        <begin position="119"/>
        <end position="136"/>
    </location>
</feature>
<dbReference type="GO" id="GO:0022857">
    <property type="term" value="F:transmembrane transporter activity"/>
    <property type="evidence" value="ECO:0007669"/>
    <property type="project" value="InterPro"/>
</dbReference>
<evidence type="ECO:0000313" key="9">
    <source>
        <dbReference type="EMBL" id="ABA23594.1"/>
    </source>
</evidence>
<feature type="transmembrane region" description="Helical" evidence="7">
    <location>
        <begin position="157"/>
        <end position="177"/>
    </location>
</feature>
<feature type="transmembrane region" description="Helical" evidence="7">
    <location>
        <begin position="287"/>
        <end position="307"/>
    </location>
</feature>
<evidence type="ECO:0000313" key="10">
    <source>
        <dbReference type="Proteomes" id="UP000002533"/>
    </source>
</evidence>
<keyword evidence="6 7" id="KW-0472">Membrane</keyword>
<protein>
    <submittedName>
        <fullName evidence="9">Major facilitator superfamily MFS_1</fullName>
    </submittedName>
</protein>
<evidence type="ECO:0000256" key="2">
    <source>
        <dbReference type="ARBA" id="ARBA00022448"/>
    </source>
</evidence>
<dbReference type="Proteomes" id="UP000002533">
    <property type="component" value="Chromosome"/>
</dbReference>
<evidence type="ECO:0000256" key="7">
    <source>
        <dbReference type="SAM" id="Phobius"/>
    </source>
</evidence>
<feature type="transmembrane region" description="Helical" evidence="7">
    <location>
        <begin position="374"/>
        <end position="393"/>
    </location>
</feature>
<dbReference type="STRING" id="240292.Ava_3989"/>
<evidence type="ECO:0000256" key="1">
    <source>
        <dbReference type="ARBA" id="ARBA00004651"/>
    </source>
</evidence>
<feature type="domain" description="Major facilitator superfamily (MFS) profile" evidence="8">
    <location>
        <begin position="30"/>
        <end position="397"/>
    </location>
</feature>
<sequence>MHSNHVIYQLSPGFMTEFTSTKSNSPFSTGLPALYSIAFLSGISIGLFNPFISTLMAQHQVDDLWIGANSTVYFLVIALGTPLVVKVLPKLGLRKTMMLGLTMMGISAPLFTMTTSMPLWFIIRAVMGIACCLYLVSGNTALNHFCHEGNRAIVNGLNALAFTFGFGIGPVIGSAFYNVSPKLSFLLGSALIFSGVIVVWIALPDKAVVFQQSSRSRIFNKLKLPLQGAFAYGFAESTLVSLYPVYLLRQNYNIEQIGYTFAVFVVGGLLSTVPVTHIADKFGRLKVLFMSVFIVILSFLSLSLIQNSTATQIFAFIAGASISPIFPLAMALIGAKLSRNELSSGSALFTAIYSFGCTAGPIASSLAIKVFGDSYIFSLTIIIFAIFLVYLSIPNKNFRTYLLNVARKIH</sequence>
<keyword evidence="3" id="KW-1003">Cell membrane</keyword>
<dbReference type="InterPro" id="IPR020846">
    <property type="entry name" value="MFS_dom"/>
</dbReference>
<comment type="subcellular location">
    <subcellularLocation>
        <location evidence="1">Cell membrane</location>
        <topology evidence="1">Multi-pass membrane protein</topology>
    </subcellularLocation>
</comment>
<dbReference type="AlphaFoldDB" id="Q3M5Z2"/>
<feature type="transmembrane region" description="Helical" evidence="7">
    <location>
        <begin position="224"/>
        <end position="245"/>
    </location>
</feature>
<feature type="transmembrane region" description="Helical" evidence="7">
    <location>
        <begin position="257"/>
        <end position="275"/>
    </location>
</feature>
<proteinExistence type="predicted"/>
<evidence type="ECO:0000256" key="5">
    <source>
        <dbReference type="ARBA" id="ARBA00022989"/>
    </source>
</evidence>
<dbReference type="HOGENOM" id="CLU_711048_0_0_3"/>
<accession>Q3M5Z2</accession>
<dbReference type="eggNOG" id="COG2814">
    <property type="taxonomic scope" value="Bacteria"/>
</dbReference>
<feature type="transmembrane region" description="Helical" evidence="7">
    <location>
        <begin position="183"/>
        <end position="203"/>
    </location>
</feature>
<name>Q3M5Z2_TRIV2</name>
<dbReference type="Gene3D" id="1.20.1250.20">
    <property type="entry name" value="MFS general substrate transporter like domains"/>
    <property type="match status" value="2"/>
</dbReference>
<evidence type="ECO:0000256" key="3">
    <source>
        <dbReference type="ARBA" id="ARBA00022475"/>
    </source>
</evidence>
<dbReference type="InterPro" id="IPR047200">
    <property type="entry name" value="MFS_YcaD-like"/>
</dbReference>
<keyword evidence="2" id="KW-0813">Transport</keyword>
<dbReference type="EMBL" id="CP000117">
    <property type="protein sequence ID" value="ABA23594.1"/>
    <property type="molecule type" value="Genomic_DNA"/>
</dbReference>
<dbReference type="Pfam" id="PF07690">
    <property type="entry name" value="MFS_1"/>
    <property type="match status" value="2"/>
</dbReference>
<dbReference type="PANTHER" id="PTHR23521:SF2">
    <property type="entry name" value="TRANSPORTER MFS SUPERFAMILY"/>
    <property type="match status" value="1"/>
</dbReference>
<feature type="transmembrane region" description="Helical" evidence="7">
    <location>
        <begin position="32"/>
        <end position="52"/>
    </location>
</feature>
<dbReference type="CDD" id="cd17477">
    <property type="entry name" value="MFS_YcaD_like"/>
    <property type="match status" value="1"/>
</dbReference>
<dbReference type="SUPFAM" id="SSF103473">
    <property type="entry name" value="MFS general substrate transporter"/>
    <property type="match status" value="1"/>
</dbReference>
<evidence type="ECO:0000256" key="6">
    <source>
        <dbReference type="ARBA" id="ARBA00023136"/>
    </source>
</evidence>
<dbReference type="PANTHER" id="PTHR23521">
    <property type="entry name" value="TRANSPORTER MFS SUPERFAMILY"/>
    <property type="match status" value="1"/>
</dbReference>
<feature type="transmembrane region" description="Helical" evidence="7">
    <location>
        <begin position="64"/>
        <end position="85"/>
    </location>
</feature>
<evidence type="ECO:0000259" key="8">
    <source>
        <dbReference type="PROSITE" id="PS50850"/>
    </source>
</evidence>
<dbReference type="InterPro" id="IPR011701">
    <property type="entry name" value="MFS"/>
</dbReference>
<keyword evidence="5 7" id="KW-1133">Transmembrane helix</keyword>
<organism evidence="9 10">
    <name type="scientific">Trichormus variabilis (strain ATCC 29413 / PCC 7937)</name>
    <name type="common">Anabaena variabilis</name>
    <dbReference type="NCBI Taxonomy" id="240292"/>
    <lineage>
        <taxon>Bacteria</taxon>
        <taxon>Bacillati</taxon>
        <taxon>Cyanobacteriota</taxon>
        <taxon>Cyanophyceae</taxon>
        <taxon>Nostocales</taxon>
        <taxon>Nostocaceae</taxon>
        <taxon>Trichormus</taxon>
    </lineage>
</organism>
<dbReference type="KEGG" id="ava:Ava_3989"/>
<dbReference type="InterPro" id="IPR036259">
    <property type="entry name" value="MFS_trans_sf"/>
</dbReference>
<reference evidence="10" key="1">
    <citation type="journal article" date="2014" name="Stand. Genomic Sci.">
        <title>Complete genome sequence of Anabaena variabilis ATCC 29413.</title>
        <authorList>
            <person name="Thiel T."/>
            <person name="Pratte B.S."/>
            <person name="Zhong J."/>
            <person name="Goodwin L."/>
            <person name="Copeland A."/>
            <person name="Lucas S."/>
            <person name="Han C."/>
            <person name="Pitluck S."/>
            <person name="Land M.L."/>
            <person name="Kyrpides N.C."/>
            <person name="Woyke T."/>
        </authorList>
    </citation>
    <scope>NUCLEOTIDE SEQUENCE [LARGE SCALE GENOMIC DNA]</scope>
    <source>
        <strain evidence="10">ATCC 29413 / PCC 7937</strain>
    </source>
</reference>
<evidence type="ECO:0000256" key="4">
    <source>
        <dbReference type="ARBA" id="ARBA00022692"/>
    </source>
</evidence>
<feature type="transmembrane region" description="Helical" evidence="7">
    <location>
        <begin position="347"/>
        <end position="368"/>
    </location>
</feature>